<evidence type="ECO:0000256" key="9">
    <source>
        <dbReference type="ARBA" id="ARBA00023201"/>
    </source>
</evidence>
<evidence type="ECO:0000256" key="8">
    <source>
        <dbReference type="ARBA" id="ARBA00023136"/>
    </source>
</evidence>
<evidence type="ECO:0000256" key="7">
    <source>
        <dbReference type="ARBA" id="ARBA00023065"/>
    </source>
</evidence>
<evidence type="ECO:0000256" key="10">
    <source>
        <dbReference type="ARBA" id="ARBA00023303"/>
    </source>
</evidence>
<keyword evidence="6" id="KW-0915">Sodium</keyword>
<accession>A0A7S2YJ66</accession>
<keyword evidence="10 11" id="KW-0407">Ion channel</keyword>
<comment type="similarity">
    <text evidence="11">Belongs to the amiloride-sensitive sodium channel (TC 1.A.6) family.</text>
</comment>
<dbReference type="Pfam" id="PF00858">
    <property type="entry name" value="ASC"/>
    <property type="match status" value="2"/>
</dbReference>
<keyword evidence="9 11" id="KW-0739">Sodium transport</keyword>
<evidence type="ECO:0000256" key="4">
    <source>
        <dbReference type="ARBA" id="ARBA00022692"/>
    </source>
</evidence>
<evidence type="ECO:0000256" key="13">
    <source>
        <dbReference type="SAM" id="Phobius"/>
    </source>
</evidence>
<feature type="region of interest" description="Disordered" evidence="12">
    <location>
        <begin position="17"/>
        <end position="49"/>
    </location>
</feature>
<reference evidence="14" key="1">
    <citation type="submission" date="2021-01" db="EMBL/GenBank/DDBJ databases">
        <authorList>
            <person name="Corre E."/>
            <person name="Pelletier E."/>
            <person name="Niang G."/>
            <person name="Scheremetjew M."/>
            <person name="Finn R."/>
            <person name="Kale V."/>
            <person name="Holt S."/>
            <person name="Cochrane G."/>
            <person name="Meng A."/>
            <person name="Brown T."/>
            <person name="Cohen L."/>
        </authorList>
    </citation>
    <scope>NUCLEOTIDE SEQUENCE</scope>
    <source>
        <strain evidence="14">CCMP125</strain>
    </source>
</reference>
<evidence type="ECO:0000256" key="11">
    <source>
        <dbReference type="RuleBase" id="RU000679"/>
    </source>
</evidence>
<dbReference type="PANTHER" id="PTHR11690:SF300">
    <property type="entry name" value="PICKPOCKET PROTEIN 19"/>
    <property type="match status" value="1"/>
</dbReference>
<protein>
    <submittedName>
        <fullName evidence="14">Uncharacterized protein</fullName>
    </submittedName>
</protein>
<evidence type="ECO:0000256" key="3">
    <source>
        <dbReference type="ARBA" id="ARBA00022461"/>
    </source>
</evidence>
<keyword evidence="7 11" id="KW-0406">Ion transport</keyword>
<dbReference type="EMBL" id="HBHT01027669">
    <property type="protein sequence ID" value="CAD9978824.1"/>
    <property type="molecule type" value="Transcribed_RNA"/>
</dbReference>
<comment type="subcellular location">
    <subcellularLocation>
        <location evidence="1">Membrane</location>
        <topology evidence="1">Multi-pass membrane protein</topology>
    </subcellularLocation>
</comment>
<proteinExistence type="inferred from homology"/>
<evidence type="ECO:0000256" key="5">
    <source>
        <dbReference type="ARBA" id="ARBA00022989"/>
    </source>
</evidence>
<keyword evidence="5 13" id="KW-1133">Transmembrane helix</keyword>
<name>A0A7S2YJ66_9STRA</name>
<keyword evidence="8 13" id="KW-0472">Membrane</keyword>
<keyword evidence="2 11" id="KW-0813">Transport</keyword>
<evidence type="ECO:0000256" key="6">
    <source>
        <dbReference type="ARBA" id="ARBA00023053"/>
    </source>
</evidence>
<sequence length="471" mass="52974">MTINDKNADEKLIIMVDPINQEKPQEQSKSKFASSEHREQTIEDEPRMERVQDEETASLRNVSIQDVVTEWTGGTSVHGVALAADYHHYAAWFRSLWVMMIVTAAGVMIWQITSLIQEYRAYDVITEVETIVPESLEFPDVTLCNFNLYSKSLRNMTGITYPRNEQELLDITQPIDEFILRSTFNGVPLDMRNWTVSFGTLGVCAKFSTEERVYLHGIYAGLRADLFLNQDEYEGTPGFGYAGLVVYVTQKGVEDNRLVPFTVVAPGGDAFVSLERHHFEREKEAPWARCHSQAPEYTQTGCKAKCLNKAIVEQCGCRHFSDSLHPEVDFCADRACEQSIQVGKELVKCNSQAETDCTLPPCDITLYPATSIRAEFSRATTKAFDKDREASDFSGIYVNYASIIYREFSESKAVTFAQLLGGVGGSMGLFLGISALSVVEVFGDFFLLRLLPRFFGYRHMYGLGAVATKHE</sequence>
<dbReference type="InterPro" id="IPR001873">
    <property type="entry name" value="ENaC"/>
</dbReference>
<evidence type="ECO:0000256" key="1">
    <source>
        <dbReference type="ARBA" id="ARBA00004141"/>
    </source>
</evidence>
<keyword evidence="3 11" id="KW-0894">Sodium channel</keyword>
<dbReference type="PANTHER" id="PTHR11690">
    <property type="entry name" value="AMILORIDE-SENSITIVE SODIUM CHANNEL-RELATED"/>
    <property type="match status" value="1"/>
</dbReference>
<feature type="transmembrane region" description="Helical" evidence="13">
    <location>
        <begin position="96"/>
        <end position="116"/>
    </location>
</feature>
<feature type="transmembrane region" description="Helical" evidence="13">
    <location>
        <begin position="427"/>
        <end position="451"/>
    </location>
</feature>
<dbReference type="AlphaFoldDB" id="A0A7S2YJ66"/>
<gene>
    <name evidence="14" type="ORF">APAL1065_LOCUS18591</name>
</gene>
<organism evidence="14">
    <name type="scientific">Entomoneis paludosa</name>
    <dbReference type="NCBI Taxonomy" id="265537"/>
    <lineage>
        <taxon>Eukaryota</taxon>
        <taxon>Sar</taxon>
        <taxon>Stramenopiles</taxon>
        <taxon>Ochrophyta</taxon>
        <taxon>Bacillariophyta</taxon>
        <taxon>Bacillariophyceae</taxon>
        <taxon>Bacillariophycidae</taxon>
        <taxon>Entomoneidaceae</taxon>
        <taxon>Entomoneis</taxon>
    </lineage>
</organism>
<evidence type="ECO:0000256" key="2">
    <source>
        <dbReference type="ARBA" id="ARBA00022448"/>
    </source>
</evidence>
<dbReference type="GO" id="GO:0005886">
    <property type="term" value="C:plasma membrane"/>
    <property type="evidence" value="ECO:0007669"/>
    <property type="project" value="TreeGrafter"/>
</dbReference>
<feature type="compositionally biased region" description="Basic and acidic residues" evidence="12">
    <location>
        <begin position="23"/>
        <end position="49"/>
    </location>
</feature>
<evidence type="ECO:0000313" key="14">
    <source>
        <dbReference type="EMBL" id="CAD9978824.1"/>
    </source>
</evidence>
<keyword evidence="4 11" id="KW-0812">Transmembrane</keyword>
<dbReference type="Gene3D" id="1.10.287.770">
    <property type="entry name" value="YojJ-like"/>
    <property type="match status" value="1"/>
</dbReference>
<dbReference type="GO" id="GO:0015280">
    <property type="term" value="F:ligand-gated sodium channel activity"/>
    <property type="evidence" value="ECO:0007669"/>
    <property type="project" value="TreeGrafter"/>
</dbReference>
<evidence type="ECO:0000256" key="12">
    <source>
        <dbReference type="SAM" id="MobiDB-lite"/>
    </source>
</evidence>